<comment type="caution">
    <text evidence="1">The sequence shown here is derived from an EMBL/GenBank/DDBJ whole genome shotgun (WGS) entry which is preliminary data.</text>
</comment>
<dbReference type="EMBL" id="JABTEG010000009">
    <property type="protein sequence ID" value="KAG4304352.1"/>
    <property type="molecule type" value="Genomic_DNA"/>
</dbReference>
<gene>
    <name evidence="1" type="ORF">PORY_002327</name>
</gene>
<sequence>MLYFYFIYLFFFAGITPEGKIQRLRSECPHPTCGAGIFMALHMDRKHCGRCGLTMFSLKLESKILFCESCFLSGPFIISLLTKNTLKILYWELIQWCVAI</sequence>
<reference evidence="1 2" key="1">
    <citation type="journal article" date="2021" name="Commun. Biol.">
        <title>Genomic insights into the host specific adaptation of the Pneumocystis genus.</title>
        <authorList>
            <person name="Cisse O.H."/>
            <person name="Ma L."/>
            <person name="Dekker J.P."/>
            <person name="Khil P.P."/>
            <person name="Youn J.-H."/>
            <person name="Brenchley J.M."/>
            <person name="Blair R."/>
            <person name="Pahar B."/>
            <person name="Chabe M."/>
            <person name="Van Rompay K.K.A."/>
            <person name="Keesler R."/>
            <person name="Sukura A."/>
            <person name="Hirsch V."/>
            <person name="Kutty G."/>
            <person name="Liu Y."/>
            <person name="Peng L."/>
            <person name="Chen J."/>
            <person name="Song J."/>
            <person name="Weissenbacher-Lang C."/>
            <person name="Xu J."/>
            <person name="Upham N.S."/>
            <person name="Stajich J.E."/>
            <person name="Cuomo C.A."/>
            <person name="Cushion M.T."/>
            <person name="Kovacs J.A."/>
        </authorList>
    </citation>
    <scope>NUCLEOTIDE SEQUENCE [LARGE SCALE GENOMIC DNA]</scope>
    <source>
        <strain evidence="1 2">RABM</strain>
    </source>
</reference>
<organism evidence="1 2">
    <name type="scientific">Pneumocystis oryctolagi</name>
    <dbReference type="NCBI Taxonomy" id="42067"/>
    <lineage>
        <taxon>Eukaryota</taxon>
        <taxon>Fungi</taxon>
        <taxon>Dikarya</taxon>
        <taxon>Ascomycota</taxon>
        <taxon>Taphrinomycotina</taxon>
        <taxon>Pneumocystomycetes</taxon>
        <taxon>Pneumocystaceae</taxon>
        <taxon>Pneumocystis</taxon>
    </lineage>
</organism>
<name>A0ACB7C9H5_9ASCO</name>
<keyword evidence="2" id="KW-1185">Reference proteome</keyword>
<dbReference type="Proteomes" id="UP000768646">
    <property type="component" value="Unassembled WGS sequence"/>
</dbReference>
<evidence type="ECO:0000313" key="1">
    <source>
        <dbReference type="EMBL" id="KAG4304352.1"/>
    </source>
</evidence>
<protein>
    <submittedName>
        <fullName evidence="1">Uncharacterized protein</fullName>
    </submittedName>
</protein>
<proteinExistence type="predicted"/>
<accession>A0ACB7C9H5</accession>
<evidence type="ECO:0000313" key="2">
    <source>
        <dbReference type="Proteomes" id="UP000768646"/>
    </source>
</evidence>